<dbReference type="SUPFAM" id="SSF56112">
    <property type="entry name" value="Protein kinase-like (PK-like)"/>
    <property type="match status" value="1"/>
</dbReference>
<keyword evidence="4" id="KW-0418">Kinase</keyword>
<dbReference type="CDD" id="cd00180">
    <property type="entry name" value="PKc"/>
    <property type="match status" value="1"/>
</dbReference>
<dbReference type="SMART" id="SM00220">
    <property type="entry name" value="S_TKc"/>
    <property type="match status" value="1"/>
</dbReference>
<feature type="domain" description="Protein kinase" evidence="5">
    <location>
        <begin position="55"/>
        <end position="322"/>
    </location>
</feature>
<comment type="caution">
    <text evidence="6">The sequence shown here is derived from an EMBL/GenBank/DDBJ whole genome shotgun (WGS) entry which is preliminary data.</text>
</comment>
<evidence type="ECO:0000313" key="6">
    <source>
        <dbReference type="EMBL" id="KAL2265441.1"/>
    </source>
</evidence>
<evidence type="ECO:0000313" key="7">
    <source>
        <dbReference type="Proteomes" id="UP001600064"/>
    </source>
</evidence>
<evidence type="ECO:0000256" key="2">
    <source>
        <dbReference type="ARBA" id="ARBA00022840"/>
    </source>
</evidence>
<dbReference type="PANTHER" id="PTHR44167">
    <property type="entry name" value="OVARIAN-SPECIFIC SERINE/THREONINE-PROTEIN KINASE LOK-RELATED"/>
    <property type="match status" value="1"/>
</dbReference>
<keyword evidence="2 3" id="KW-0067">ATP-binding</keyword>
<keyword evidence="4" id="KW-0808">Transferase</keyword>
<keyword evidence="7" id="KW-1185">Reference proteome</keyword>
<dbReference type="PROSITE" id="PS00107">
    <property type="entry name" value="PROTEIN_KINASE_ATP"/>
    <property type="match status" value="1"/>
</dbReference>
<dbReference type="InterPro" id="IPR008271">
    <property type="entry name" value="Ser/Thr_kinase_AS"/>
</dbReference>
<evidence type="ECO:0000256" key="3">
    <source>
        <dbReference type="PROSITE-ProRule" id="PRU10141"/>
    </source>
</evidence>
<dbReference type="Gene3D" id="1.10.510.10">
    <property type="entry name" value="Transferase(Phosphotransferase) domain 1"/>
    <property type="match status" value="1"/>
</dbReference>
<feature type="binding site" evidence="3">
    <location>
        <position position="84"/>
    </location>
    <ligand>
        <name>ATP</name>
        <dbReference type="ChEBI" id="CHEBI:30616"/>
    </ligand>
</feature>
<gene>
    <name evidence="6" type="ORF">VTJ83DRAFT_6541</name>
</gene>
<evidence type="ECO:0000256" key="1">
    <source>
        <dbReference type="ARBA" id="ARBA00022741"/>
    </source>
</evidence>
<dbReference type="InterPro" id="IPR017441">
    <property type="entry name" value="Protein_kinase_ATP_BS"/>
</dbReference>
<keyword evidence="4" id="KW-0723">Serine/threonine-protein kinase</keyword>
<sequence length="331" mass="37201">MGYVYYGAMGFGASTQTIVGALLRMRLSGKRAPEEPTKVAQFNMLTHYAHHDEEYLITGCLGSGGFGSVWKARHRRTGDCIALKVLVPRRADSCWFETRRATAQGEGHILPKLDHEHIIRFLFSSGWDTNRVVIGLELMDGSLKTLARSAPSPLPRNLVRRVLHQMLQALDHLASLGLVHRDVKPDNILYTTTCSLRSSYPGVLAVSCYHFRLGDFGLCEFESNQPEHCGTFGYRAPEAYGSGYSSHKSDVWALYVTVLWLLDLDNFRHKMAGWGNIQREKKIHGAIGKLAHHEQVFEFRGMGEFSPEARMTARDVLDECFGGEGVAERWE</sequence>
<dbReference type="GeneID" id="98127908"/>
<reference evidence="6 7" key="1">
    <citation type="journal article" date="2024" name="Commun. Biol.">
        <title>Comparative genomic analysis of thermophilic fungi reveals convergent evolutionary adaptations and gene losses.</title>
        <authorList>
            <person name="Steindorff A.S."/>
            <person name="Aguilar-Pontes M.V."/>
            <person name="Robinson A.J."/>
            <person name="Andreopoulos B."/>
            <person name="LaButti K."/>
            <person name="Kuo A."/>
            <person name="Mondo S."/>
            <person name="Riley R."/>
            <person name="Otillar R."/>
            <person name="Haridas S."/>
            <person name="Lipzen A."/>
            <person name="Grimwood J."/>
            <person name="Schmutz J."/>
            <person name="Clum A."/>
            <person name="Reid I.D."/>
            <person name="Moisan M.C."/>
            <person name="Butler G."/>
            <person name="Nguyen T.T.M."/>
            <person name="Dewar K."/>
            <person name="Conant G."/>
            <person name="Drula E."/>
            <person name="Henrissat B."/>
            <person name="Hansel C."/>
            <person name="Singer S."/>
            <person name="Hutchinson M.I."/>
            <person name="de Vries R.P."/>
            <person name="Natvig D.O."/>
            <person name="Powell A.J."/>
            <person name="Tsang A."/>
            <person name="Grigoriev I.V."/>
        </authorList>
    </citation>
    <scope>NUCLEOTIDE SEQUENCE [LARGE SCALE GENOMIC DNA]</scope>
    <source>
        <strain evidence="6 7">ATCC 22073</strain>
    </source>
</reference>
<evidence type="ECO:0000259" key="5">
    <source>
        <dbReference type="PROSITE" id="PS50011"/>
    </source>
</evidence>
<dbReference type="PROSITE" id="PS50011">
    <property type="entry name" value="PROTEIN_KINASE_DOM"/>
    <property type="match status" value="1"/>
</dbReference>
<protein>
    <recommendedName>
        <fullName evidence="5">Protein kinase domain-containing protein</fullName>
    </recommendedName>
</protein>
<dbReference type="EMBL" id="JAZGUE010000006">
    <property type="protein sequence ID" value="KAL2265441.1"/>
    <property type="molecule type" value="Genomic_DNA"/>
</dbReference>
<dbReference type="InterPro" id="IPR000719">
    <property type="entry name" value="Prot_kinase_dom"/>
</dbReference>
<comment type="similarity">
    <text evidence="4">Belongs to the protein kinase superfamily.</text>
</comment>
<name>A0ABR4D514_9PEZI</name>
<dbReference type="RefSeq" id="XP_070864168.1">
    <property type="nucleotide sequence ID" value="XM_071013264.1"/>
</dbReference>
<evidence type="ECO:0000256" key="4">
    <source>
        <dbReference type="RuleBase" id="RU000304"/>
    </source>
</evidence>
<organism evidence="6 7">
    <name type="scientific">Remersonia thermophila</name>
    <dbReference type="NCBI Taxonomy" id="72144"/>
    <lineage>
        <taxon>Eukaryota</taxon>
        <taxon>Fungi</taxon>
        <taxon>Dikarya</taxon>
        <taxon>Ascomycota</taxon>
        <taxon>Pezizomycotina</taxon>
        <taxon>Sordariomycetes</taxon>
        <taxon>Sordariomycetidae</taxon>
        <taxon>Sordariales</taxon>
        <taxon>Sordariales incertae sedis</taxon>
        <taxon>Remersonia</taxon>
    </lineage>
</organism>
<proteinExistence type="inferred from homology"/>
<dbReference type="PANTHER" id="PTHR44167:SF24">
    <property type="entry name" value="SERINE_THREONINE-PROTEIN KINASE CHK2"/>
    <property type="match status" value="1"/>
</dbReference>
<dbReference type="Proteomes" id="UP001600064">
    <property type="component" value="Unassembled WGS sequence"/>
</dbReference>
<dbReference type="InterPro" id="IPR011009">
    <property type="entry name" value="Kinase-like_dom_sf"/>
</dbReference>
<keyword evidence="1 3" id="KW-0547">Nucleotide-binding</keyword>
<dbReference type="PROSITE" id="PS00108">
    <property type="entry name" value="PROTEIN_KINASE_ST"/>
    <property type="match status" value="1"/>
</dbReference>
<dbReference type="Pfam" id="PF00069">
    <property type="entry name" value="Pkinase"/>
    <property type="match status" value="1"/>
</dbReference>
<accession>A0ABR4D514</accession>